<organism evidence="2 3">
    <name type="scientific">Candidatus Taylorbacteria bacterium RIFCSPHIGHO2_02_49_25</name>
    <dbReference type="NCBI Taxonomy" id="1802305"/>
    <lineage>
        <taxon>Bacteria</taxon>
        <taxon>Candidatus Tayloriibacteriota</taxon>
    </lineage>
</organism>
<dbReference type="EMBL" id="MHRJ01000052">
    <property type="protein sequence ID" value="OHA21102.1"/>
    <property type="molecule type" value="Genomic_DNA"/>
</dbReference>
<name>A0A1G2MDK2_9BACT</name>
<evidence type="ECO:0000313" key="2">
    <source>
        <dbReference type="EMBL" id="OHA21102.1"/>
    </source>
</evidence>
<dbReference type="AlphaFoldDB" id="A0A1G2MDK2"/>
<dbReference type="Pfam" id="PF08241">
    <property type="entry name" value="Methyltransf_11"/>
    <property type="match status" value="1"/>
</dbReference>
<dbReference type="Proteomes" id="UP000176493">
    <property type="component" value="Unassembled WGS sequence"/>
</dbReference>
<dbReference type="InterPro" id="IPR029063">
    <property type="entry name" value="SAM-dependent_MTases_sf"/>
</dbReference>
<dbReference type="InterPro" id="IPR013216">
    <property type="entry name" value="Methyltransf_11"/>
</dbReference>
<protein>
    <recommendedName>
        <fullName evidence="1">Methyltransferase type 11 domain-containing protein</fullName>
    </recommendedName>
</protein>
<comment type="caution">
    <text evidence="2">The sequence shown here is derived from an EMBL/GenBank/DDBJ whole genome shotgun (WGS) entry which is preliminary data.</text>
</comment>
<feature type="domain" description="Methyltransferase type 11" evidence="1">
    <location>
        <begin position="70"/>
        <end position="117"/>
    </location>
</feature>
<evidence type="ECO:0000259" key="1">
    <source>
        <dbReference type="Pfam" id="PF08241"/>
    </source>
</evidence>
<proteinExistence type="predicted"/>
<dbReference type="Gene3D" id="3.40.50.150">
    <property type="entry name" value="Vaccinia Virus protein VP39"/>
    <property type="match status" value="1"/>
</dbReference>
<accession>A0A1G2MDK2</accession>
<dbReference type="SUPFAM" id="SSF53335">
    <property type="entry name" value="S-adenosyl-L-methionine-dependent methyltransferases"/>
    <property type="match status" value="1"/>
</dbReference>
<dbReference type="GO" id="GO:0008757">
    <property type="term" value="F:S-adenosylmethionine-dependent methyltransferase activity"/>
    <property type="evidence" value="ECO:0007669"/>
    <property type="project" value="InterPro"/>
</dbReference>
<evidence type="ECO:0000313" key="3">
    <source>
        <dbReference type="Proteomes" id="UP000176493"/>
    </source>
</evidence>
<reference evidence="2 3" key="1">
    <citation type="journal article" date="2016" name="Nat. Commun.">
        <title>Thousands of microbial genomes shed light on interconnected biogeochemical processes in an aquifer system.</title>
        <authorList>
            <person name="Anantharaman K."/>
            <person name="Brown C.T."/>
            <person name="Hug L.A."/>
            <person name="Sharon I."/>
            <person name="Castelle C.J."/>
            <person name="Probst A.J."/>
            <person name="Thomas B.C."/>
            <person name="Singh A."/>
            <person name="Wilkins M.J."/>
            <person name="Karaoz U."/>
            <person name="Brodie E.L."/>
            <person name="Williams K.H."/>
            <person name="Hubbard S.S."/>
            <person name="Banfield J.F."/>
        </authorList>
    </citation>
    <scope>NUCLEOTIDE SEQUENCE [LARGE SCALE GENOMIC DNA]</scope>
</reference>
<sequence>MKPWERFFRERMERLLREKKSLIDIGGGLRISKEKGNRFEPRNMWIADEIKTRGIDYKILDPVPDYGPDIVGDIHDLPFKDNSQEAVCCIAVLEHVIDPFIASKELHRVLALRGMCMVYVPFLYYFHAEKGYYGDYWRFTKEGLALMFKKFSLVEIQPVRGAIGTLVRLTPLGRFRLLEHLAYLADILFKKLHSNQVSGYFVFLIK</sequence>
<gene>
    <name evidence="2" type="ORF">A2W52_01675</name>
</gene>